<reference evidence="2" key="1">
    <citation type="submission" date="2021-01" db="EMBL/GenBank/DDBJ databases">
        <authorList>
            <person name="Corre E."/>
            <person name="Pelletier E."/>
            <person name="Niang G."/>
            <person name="Scheremetjew M."/>
            <person name="Finn R."/>
            <person name="Kale V."/>
            <person name="Holt S."/>
            <person name="Cochrane G."/>
            <person name="Meng A."/>
            <person name="Brown T."/>
            <person name="Cohen L."/>
        </authorList>
    </citation>
    <scope>NUCLEOTIDE SEQUENCE</scope>
    <source>
        <strain evidence="2">NIES-381</strain>
    </source>
</reference>
<feature type="compositionally biased region" description="Polar residues" evidence="1">
    <location>
        <begin position="283"/>
        <end position="302"/>
    </location>
</feature>
<evidence type="ECO:0000256" key="1">
    <source>
        <dbReference type="SAM" id="MobiDB-lite"/>
    </source>
</evidence>
<feature type="compositionally biased region" description="Low complexity" evidence="1">
    <location>
        <begin position="272"/>
        <end position="282"/>
    </location>
</feature>
<accession>A0A7S1IAZ5</accession>
<evidence type="ECO:0000313" key="2">
    <source>
        <dbReference type="EMBL" id="CAD9006797.1"/>
    </source>
</evidence>
<proteinExistence type="predicted"/>
<protein>
    <submittedName>
        <fullName evidence="2">Uncharacterized protein</fullName>
    </submittedName>
</protein>
<organism evidence="2">
    <name type="scientific">Eutreptiella gymnastica</name>
    <dbReference type="NCBI Taxonomy" id="73025"/>
    <lineage>
        <taxon>Eukaryota</taxon>
        <taxon>Discoba</taxon>
        <taxon>Euglenozoa</taxon>
        <taxon>Euglenida</taxon>
        <taxon>Spirocuta</taxon>
        <taxon>Euglenophyceae</taxon>
        <taxon>Eutreptiales</taxon>
        <taxon>Eutreptiaceae</taxon>
        <taxon>Eutreptiella</taxon>
    </lineage>
</organism>
<feature type="region of interest" description="Disordered" evidence="1">
    <location>
        <begin position="266"/>
        <end position="325"/>
    </location>
</feature>
<feature type="compositionally biased region" description="Basic and acidic residues" evidence="1">
    <location>
        <begin position="550"/>
        <end position="561"/>
    </location>
</feature>
<dbReference type="EMBL" id="HBGA01048641">
    <property type="protein sequence ID" value="CAD9006797.1"/>
    <property type="molecule type" value="Transcribed_RNA"/>
</dbReference>
<name>A0A7S1IAZ5_9EUGL</name>
<feature type="region of interest" description="Disordered" evidence="1">
    <location>
        <begin position="520"/>
        <end position="575"/>
    </location>
</feature>
<dbReference type="AlphaFoldDB" id="A0A7S1IAZ5"/>
<gene>
    <name evidence="2" type="ORF">EGYM00392_LOCUS17887</name>
</gene>
<sequence>MSDDPEKAVASRESMAPTLNGIKGAEFISVFPSNEANVWHLAMQAAHTAKVTIMRLVHHGEQKWEWKECHTWMEQGISSRAMFVFEWQSKAYVYMLLGDGAHFRIETIKTPGMELLPHKVATVDGAYAIANAHTEADFDGVYSTAALFHWQSCPHVLLYSKAKGRWVCQALDLLASEDSSASEGPPKATGHWQTGWTHITPRVVPLLSDTPLREFICYNRDTGAMAVESLTIEGQSPTLDTPQLLPGPPGGALVTLAAKGKTDFWVYHPKHPQSSPGQQPPSANQAEPPTAASPSGWASSPRESQDDITKAMPPQPEEDTTPAGRLQRKLQLSGQPWSHVLQLPMDPGAGDETLTACYDRVTGRLWFAALSDSSEEVVQAAAEAADSSPEGAVPPSGPIPTPPEGEGIGPRRRQYSITSSASTDLPPGSLENTTVRAFYQDSRPCYPVSPGRSAAEKRRLRTELEESLLAKGLTEADLRDRELTPYEDGLQCVLAEMRGDRPHQKDAIDRAALELLRSPRPPKELKSGASLPFLDTSPGPTFLPSPPPIRVKEDPKYKDLPPPKWKPAGPTVSSWRDRLQQTVDSRISSMASRRTTKVLDKENLDKVLARLTNWQQEHDKRADLIARTVADEDKLRPRRVLSAAEMEKQVAKLYSDEMKRQHNAAEVELKKLQSPRLPIRKLTTEEMEDQLARFYHQPREQKKIKNERTRATLLKPEYKKVLTRAEVENVVSRMAEEDAKSAQKMQALWEEYNPKR</sequence>
<feature type="region of interest" description="Disordered" evidence="1">
    <location>
        <begin position="383"/>
        <end position="431"/>
    </location>
</feature>